<keyword evidence="3" id="KW-0804">Transcription</keyword>
<proteinExistence type="predicted"/>
<dbReference type="STRING" id="93759.A0A1R3J7L8"/>
<evidence type="ECO:0000256" key="2">
    <source>
        <dbReference type="ARBA" id="ARBA00023015"/>
    </source>
</evidence>
<dbReference type="PANTHER" id="PTHR45838:SF4">
    <property type="entry name" value="HISTONE-LYSINE N-METHYLTRANSFERASE TRITHORAX"/>
    <property type="match status" value="1"/>
</dbReference>
<dbReference type="PANTHER" id="PTHR45838">
    <property type="entry name" value="HISTONE-LYSINE-N-METHYLTRANSFERASE 2 KMT2 FAMILY MEMBER"/>
    <property type="match status" value="1"/>
</dbReference>
<feature type="compositionally biased region" description="Polar residues" evidence="5">
    <location>
        <begin position="722"/>
        <end position="736"/>
    </location>
</feature>
<dbReference type="AlphaFoldDB" id="A0A1R3J7L8"/>
<evidence type="ECO:0000256" key="5">
    <source>
        <dbReference type="SAM" id="MobiDB-lite"/>
    </source>
</evidence>
<evidence type="ECO:0000256" key="4">
    <source>
        <dbReference type="ARBA" id="ARBA00023242"/>
    </source>
</evidence>
<evidence type="ECO:0000259" key="6">
    <source>
        <dbReference type="Pfam" id="PF16135"/>
    </source>
</evidence>
<keyword evidence="8" id="KW-1185">Reference proteome</keyword>
<dbReference type="Proteomes" id="UP000187203">
    <property type="component" value="Unassembled WGS sequence"/>
</dbReference>
<organism evidence="7 8">
    <name type="scientific">Corchorus olitorius</name>
    <dbReference type="NCBI Taxonomy" id="93759"/>
    <lineage>
        <taxon>Eukaryota</taxon>
        <taxon>Viridiplantae</taxon>
        <taxon>Streptophyta</taxon>
        <taxon>Embryophyta</taxon>
        <taxon>Tracheophyta</taxon>
        <taxon>Spermatophyta</taxon>
        <taxon>Magnoliopsida</taxon>
        <taxon>eudicotyledons</taxon>
        <taxon>Gunneridae</taxon>
        <taxon>Pentapetalae</taxon>
        <taxon>rosids</taxon>
        <taxon>malvids</taxon>
        <taxon>Malvales</taxon>
        <taxon>Malvaceae</taxon>
        <taxon>Grewioideae</taxon>
        <taxon>Apeibeae</taxon>
        <taxon>Corchorus</taxon>
    </lineage>
</organism>
<evidence type="ECO:0000256" key="3">
    <source>
        <dbReference type="ARBA" id="ARBA00023163"/>
    </source>
</evidence>
<dbReference type="OrthoDB" id="993207at2759"/>
<evidence type="ECO:0000313" key="7">
    <source>
        <dbReference type="EMBL" id="OMO90756.1"/>
    </source>
</evidence>
<keyword evidence="2" id="KW-0805">Transcription regulation</keyword>
<dbReference type="EMBL" id="AWUE01016522">
    <property type="protein sequence ID" value="OMO90756.1"/>
    <property type="molecule type" value="Genomic_DNA"/>
</dbReference>
<keyword evidence="4" id="KW-0539">Nucleus</keyword>
<comment type="caution">
    <text evidence="7">The sequence shown here is derived from an EMBL/GenBank/DDBJ whole genome shotgun (WGS) entry which is preliminary data.</text>
</comment>
<sequence>MNNFGSEVPQTSGALISANMSSQSTRNGANSSAVPSRSALSSTSNGVSVLHGNVHACNFNLQNSDLAKVVNHHMLPGTEKVKDFPIQKGDCYGANSARAANIYNINVQMPVKIPAESNSSISDQSSTILSGCPRVFCLDTGGYLLLSNTGLLGIVCSCHFSHTSVSKFCEHLGLCDINPGDAVRMESGETIAQWRKLYFEKFGIRVPEDQSGWDWPEGLLPTAGLVKFNATMPKTSSTSHLINPVGSSRGLSRCMDYTMFPKNPQLGQNSVTGLLHNKEELKDVGSSNFLFKHLIGASQNNMHDAAGGQRMEGAVSKSSTMSTIVGRDSDSGCQSMSAWIDSILKSGSSTLTHSSLQNSRMLGQICDVSAARITNDVVISDRDATSSNMELKLGQPYQQSRPAGNSALPVIAPKHLERNLGPPELCYTQRMNCHGTFRGEEESRQYCHHGADSSNPTAGRQQKKLNLGNYTFGVSSVVDATKLDKCRGDATKSFVVPPLPQLLSGESACSRGRQLNMPELGFCRLIDKGKGAGSGCVPGGLCTATDPALGIQKQVEYSRIEPGVLPVFSAVHGTDSCQSSGIPSDRIDERSCLNLPGIGNSSFVGNTGHTDQAFRRMMSSYLGSGLVSQSSPVSLGFPLATSTVIPGPTSTISQQESICLLDDSMRLLALRQILESSKQHMISSVGMSHGLGRLDQTSNPSVQHSLFELSKSREERHGPTLPSKQNVFEGASSSVPSPAARKLIPMTGK</sequence>
<protein>
    <recommendedName>
        <fullName evidence="6">Tify domain-containing protein</fullName>
    </recommendedName>
</protein>
<dbReference type="GO" id="GO:0042800">
    <property type="term" value="F:histone H3K4 methyltransferase activity"/>
    <property type="evidence" value="ECO:0007669"/>
    <property type="project" value="TreeGrafter"/>
</dbReference>
<evidence type="ECO:0000256" key="1">
    <source>
        <dbReference type="ARBA" id="ARBA00004123"/>
    </source>
</evidence>
<feature type="region of interest" description="Disordered" evidence="5">
    <location>
        <begin position="711"/>
        <end position="749"/>
    </location>
</feature>
<name>A0A1R3J7L8_9ROSI</name>
<accession>A0A1R3J7L8</accession>
<dbReference type="Pfam" id="PF16135">
    <property type="entry name" value="TDBD"/>
    <property type="match status" value="1"/>
</dbReference>
<gene>
    <name evidence="7" type="ORF">COLO4_18904</name>
</gene>
<dbReference type="InterPro" id="IPR032308">
    <property type="entry name" value="TDBD"/>
</dbReference>
<dbReference type="GO" id="GO:0045893">
    <property type="term" value="P:positive regulation of DNA-templated transcription"/>
    <property type="evidence" value="ECO:0007669"/>
    <property type="project" value="TreeGrafter"/>
</dbReference>
<feature type="domain" description="Tify" evidence="6">
    <location>
        <begin position="150"/>
        <end position="196"/>
    </location>
</feature>
<dbReference type="GO" id="GO:0035097">
    <property type="term" value="C:histone methyltransferase complex"/>
    <property type="evidence" value="ECO:0007669"/>
    <property type="project" value="TreeGrafter"/>
</dbReference>
<reference evidence="8" key="1">
    <citation type="submission" date="2013-09" db="EMBL/GenBank/DDBJ databases">
        <title>Corchorus olitorius genome sequencing.</title>
        <authorList>
            <person name="Alam M."/>
            <person name="Haque M.S."/>
            <person name="Islam M.S."/>
            <person name="Emdad E.M."/>
            <person name="Islam M.M."/>
            <person name="Ahmed B."/>
            <person name="Halim A."/>
            <person name="Hossen Q.M.M."/>
            <person name="Hossain M.Z."/>
            <person name="Ahmed R."/>
            <person name="Khan M.M."/>
            <person name="Islam R."/>
            <person name="Rashid M.M."/>
            <person name="Khan S.A."/>
            <person name="Rahman M.S."/>
            <person name="Alam M."/>
            <person name="Yahiya A.S."/>
            <person name="Khan M.S."/>
            <person name="Azam M.S."/>
            <person name="Haque T."/>
            <person name="Lashkar M.Z.H."/>
            <person name="Akhand A.I."/>
            <person name="Morshed G."/>
            <person name="Roy S."/>
            <person name="Uddin K.S."/>
            <person name="Rabeya T."/>
            <person name="Hossain A.S."/>
            <person name="Chowdhury A."/>
            <person name="Snigdha A.R."/>
            <person name="Mortoza M.S."/>
            <person name="Matin S.A."/>
            <person name="Hoque S.M.E."/>
            <person name="Islam M.K."/>
            <person name="Roy D.K."/>
            <person name="Haider R."/>
            <person name="Moosa M.M."/>
            <person name="Elias S.M."/>
            <person name="Hasan A.M."/>
            <person name="Jahan S."/>
            <person name="Shafiuddin M."/>
            <person name="Mahmood N."/>
            <person name="Shommy N.S."/>
        </authorList>
    </citation>
    <scope>NUCLEOTIDE SEQUENCE [LARGE SCALE GENOMIC DNA]</scope>
    <source>
        <strain evidence="8">cv. O-4</strain>
    </source>
</reference>
<evidence type="ECO:0000313" key="8">
    <source>
        <dbReference type="Proteomes" id="UP000187203"/>
    </source>
</evidence>
<comment type="subcellular location">
    <subcellularLocation>
        <location evidence="1">Nucleus</location>
    </subcellularLocation>
</comment>